<dbReference type="GO" id="GO:0009306">
    <property type="term" value="P:protein secretion"/>
    <property type="evidence" value="ECO:0007669"/>
    <property type="project" value="TreeGrafter"/>
</dbReference>
<evidence type="ECO:0000256" key="1">
    <source>
        <dbReference type="ARBA" id="ARBA00004141"/>
    </source>
</evidence>
<protein>
    <recommendedName>
        <fullName evidence="6">Golgi apparatus membrane protein TVP23 homolog</fullName>
    </recommendedName>
</protein>
<feature type="compositionally biased region" description="Polar residues" evidence="7">
    <location>
        <begin position="1"/>
        <end position="13"/>
    </location>
</feature>
<gene>
    <name evidence="8" type="primary">TVP23</name>
    <name evidence="8" type="ORF">POCGH01_12055900</name>
</gene>
<comment type="subcellular location">
    <subcellularLocation>
        <location evidence="1 6">Membrane</location>
        <topology evidence="1 6">Multi-pass membrane protein</topology>
    </subcellularLocation>
</comment>
<dbReference type="Pfam" id="PF05832">
    <property type="entry name" value="DUF846"/>
    <property type="match status" value="1"/>
</dbReference>
<keyword evidence="5 6" id="KW-0472">Membrane</keyword>
<evidence type="ECO:0000256" key="6">
    <source>
        <dbReference type="RuleBase" id="RU361206"/>
    </source>
</evidence>
<dbReference type="AlphaFoldDB" id="A0A1D3TL94"/>
<dbReference type="GO" id="GO:0016192">
    <property type="term" value="P:vesicle-mediated transport"/>
    <property type="evidence" value="ECO:0007669"/>
    <property type="project" value="TreeGrafter"/>
</dbReference>
<evidence type="ECO:0000313" key="9">
    <source>
        <dbReference type="Proteomes" id="UP000242942"/>
    </source>
</evidence>
<feature type="transmembrane region" description="Helical" evidence="6">
    <location>
        <begin position="104"/>
        <end position="122"/>
    </location>
</feature>
<comment type="similarity">
    <text evidence="2 6">Belongs to the TVP23 family.</text>
</comment>
<feature type="region of interest" description="Disordered" evidence="7">
    <location>
        <begin position="1"/>
        <end position="23"/>
    </location>
</feature>
<reference evidence="8 9" key="1">
    <citation type="submission" date="2016-06" db="EMBL/GenBank/DDBJ databases">
        <authorList>
            <consortium name="Pathogen Informatics"/>
        </authorList>
    </citation>
    <scope>NUCLEOTIDE SEQUENCE [LARGE SCALE GENOMIC DNA]</scope>
    <source>
        <strain evidence="8">PocGH01</strain>
    </source>
</reference>
<keyword evidence="4 6" id="KW-1133">Transmembrane helix</keyword>
<accession>A0A1D3TL94</accession>
<proteinExistence type="inferred from homology"/>
<evidence type="ECO:0000256" key="5">
    <source>
        <dbReference type="ARBA" id="ARBA00023136"/>
    </source>
</evidence>
<dbReference type="VEuPathDB" id="PlasmoDB:POWCR01_120050600"/>
<dbReference type="EMBL" id="LT594593">
    <property type="protein sequence ID" value="SCP05693.1"/>
    <property type="molecule type" value="Genomic_DNA"/>
</dbReference>
<keyword evidence="3 6" id="KW-0812">Transmembrane</keyword>
<dbReference type="GO" id="GO:0000139">
    <property type="term" value="C:Golgi membrane"/>
    <property type="evidence" value="ECO:0007669"/>
    <property type="project" value="TreeGrafter"/>
</dbReference>
<dbReference type="InterPro" id="IPR008564">
    <property type="entry name" value="TVP23-like"/>
</dbReference>
<dbReference type="PANTHER" id="PTHR13019">
    <property type="entry name" value="GOLGI APPARATUS MEMBRANE PROTEIN TVP23"/>
    <property type="match status" value="1"/>
</dbReference>
<evidence type="ECO:0000256" key="3">
    <source>
        <dbReference type="ARBA" id="ARBA00022692"/>
    </source>
</evidence>
<dbReference type="PANTHER" id="PTHR13019:SF7">
    <property type="entry name" value="GOLGI APPARATUS MEMBRANE PROTEIN TVP23"/>
    <property type="match status" value="1"/>
</dbReference>
<evidence type="ECO:0000256" key="7">
    <source>
        <dbReference type="SAM" id="MobiDB-lite"/>
    </source>
</evidence>
<feature type="transmembrane region" description="Helical" evidence="6">
    <location>
        <begin position="71"/>
        <end position="92"/>
    </location>
</feature>
<dbReference type="OrthoDB" id="2151161at2759"/>
<evidence type="ECO:0000256" key="2">
    <source>
        <dbReference type="ARBA" id="ARBA00005467"/>
    </source>
</evidence>
<keyword evidence="9" id="KW-1185">Reference proteome</keyword>
<name>A0A1D3TL94_PLAOA</name>
<dbReference type="Proteomes" id="UP000242942">
    <property type="component" value="Chromosome 12"/>
</dbReference>
<dbReference type="VEuPathDB" id="PlasmoDB:PocGH01_12055900"/>
<evidence type="ECO:0000256" key="4">
    <source>
        <dbReference type="ARBA" id="ARBA00022989"/>
    </source>
</evidence>
<organism evidence="8 9">
    <name type="scientific">Plasmodium ovale</name>
    <name type="common">malaria parasite P. ovale</name>
    <dbReference type="NCBI Taxonomy" id="36330"/>
    <lineage>
        <taxon>Eukaryota</taxon>
        <taxon>Sar</taxon>
        <taxon>Alveolata</taxon>
        <taxon>Apicomplexa</taxon>
        <taxon>Aconoidasida</taxon>
        <taxon>Haemosporida</taxon>
        <taxon>Plasmodiidae</taxon>
        <taxon>Plasmodium</taxon>
        <taxon>Plasmodium (Plasmodium)</taxon>
    </lineage>
</organism>
<evidence type="ECO:0000313" key="8">
    <source>
        <dbReference type="EMBL" id="SCP05693.1"/>
    </source>
</evidence>
<feature type="transmembrane region" description="Helical" evidence="6">
    <location>
        <begin position="164"/>
        <end position="179"/>
    </location>
</feature>
<feature type="transmembrane region" description="Helical" evidence="6">
    <location>
        <begin position="185"/>
        <end position="206"/>
    </location>
</feature>
<sequence>MSKSFYKQQNGQHNQKHPYGPNSELNTPNFSTSFGNSMNINTSHPFDQNMFSENDMVNYFSGFLKKSKHPYVCFAHVFFKLLALLLYFAGPVLFRNEQSTENDFIITFAITLFLVSLDFYLVKNITGRFLVKMIWWIDANDDYSNKIVFQSSEENILNKVDKKVFWYALYVNFFIWLMQTAQMLMSLQICWFMLCFLCLLLSFYNLHNFWKCSEEQHKAVGKVLNNVNLNLIYNKIFNGT</sequence>